<reference evidence="1 2" key="1">
    <citation type="submission" date="2017-06" db="EMBL/GenBank/DDBJ databases">
        <title>Genome sequencing of cyanobaciteial culture collection at National Institute for Environmental Studies (NIES).</title>
        <authorList>
            <person name="Hirose Y."/>
            <person name="Shimura Y."/>
            <person name="Fujisawa T."/>
            <person name="Nakamura Y."/>
            <person name="Kawachi M."/>
        </authorList>
    </citation>
    <scope>NUCLEOTIDE SEQUENCE [LARGE SCALE GENOMIC DNA]</scope>
    <source>
        <strain evidence="1 2">NIES-37</strain>
    </source>
</reference>
<proteinExistence type="predicted"/>
<dbReference type="Proteomes" id="UP000218785">
    <property type="component" value="Chromosome"/>
</dbReference>
<dbReference type="RefSeq" id="WP_096579061.1">
    <property type="nucleotide sequence ID" value="NZ_CAWNJS010000001.1"/>
</dbReference>
<evidence type="ECO:0000313" key="1">
    <source>
        <dbReference type="EMBL" id="BAZ00293.1"/>
    </source>
</evidence>
<dbReference type="KEGG" id="ttq:NIES37_42820"/>
<sequence length="70" mass="8108">MNRSERLKSIKSFLTIASKSTLRMYADKVDAAIERWQHNLTIWAWGIGHWALGIEKTDFYAGLCENFLGF</sequence>
<dbReference type="AlphaFoldDB" id="A0A1Z4N3G3"/>
<organism evidence="1 2">
    <name type="scientific">Tolypothrix tenuis PCC 7101</name>
    <dbReference type="NCBI Taxonomy" id="231146"/>
    <lineage>
        <taxon>Bacteria</taxon>
        <taxon>Bacillati</taxon>
        <taxon>Cyanobacteriota</taxon>
        <taxon>Cyanophyceae</taxon>
        <taxon>Nostocales</taxon>
        <taxon>Tolypothrichaceae</taxon>
        <taxon>Tolypothrix</taxon>
    </lineage>
</organism>
<evidence type="ECO:0000313" key="2">
    <source>
        <dbReference type="Proteomes" id="UP000218785"/>
    </source>
</evidence>
<accession>A0A1Z4N3G3</accession>
<keyword evidence="2" id="KW-1185">Reference proteome</keyword>
<dbReference type="EMBL" id="AP018248">
    <property type="protein sequence ID" value="BAZ00293.1"/>
    <property type="molecule type" value="Genomic_DNA"/>
</dbReference>
<gene>
    <name evidence="1" type="ORF">NIES37_42820</name>
</gene>
<protein>
    <submittedName>
        <fullName evidence="1">Uncharacterized protein</fullName>
    </submittedName>
</protein>
<name>A0A1Z4N3G3_9CYAN</name>